<evidence type="ECO:0000256" key="9">
    <source>
        <dbReference type="ARBA" id="ARBA00022840"/>
    </source>
</evidence>
<dbReference type="eggNOG" id="KOG3741">
    <property type="taxonomic scope" value="Eukaryota"/>
</dbReference>
<evidence type="ECO:0000256" key="15">
    <source>
        <dbReference type="ARBA" id="ARBA00064737"/>
    </source>
</evidence>
<evidence type="ECO:0000256" key="2">
    <source>
        <dbReference type="ARBA" id="ARBA00004201"/>
    </source>
</evidence>
<dbReference type="FunFam" id="1.20.5.5160:FF:000001">
    <property type="entry name" value="PAN2-PAN3 deadenylation complex subunit PAN3"/>
    <property type="match status" value="1"/>
</dbReference>
<comment type="function">
    <text evidence="13">Regulatory subunit of the poly(A)-nuclease (PAN) deadenylation complex, one of two cytoplasmic mRNA deadenylases involved in general and miRNA-mediated mRNA turnover. PAN specifically shortens poly(A) tails of RNA and the activity is stimulated by poly(A)-binding protein (PABP). PAN deadenylation is followed by rapid degradation of the shortened mRNA tails by the CCR4-NOT complex. Deadenylated mRNAs are then degraded by two alternative mechanisms, namely exosome-mediated 3'-5' exonucleolytic degradation, or deadenylation-dependent mRNA decapping and subsequent 5'-3' exonucleolytic degradation by XRN1. PAN3 acts as a regulator for PAN activity, recruiting the catalytic subunit PAN2 to mRNA via its interaction with RNA and PABP, and to miRNA targets via its interaction with GW182 family proteins.</text>
</comment>
<keyword evidence="6 16" id="KW-0547">Nucleotide-binding</keyword>
<keyword evidence="4 16" id="KW-0507">mRNA processing</keyword>
<dbReference type="GO" id="GO:0000932">
    <property type="term" value="C:P-body"/>
    <property type="evidence" value="ECO:0007669"/>
    <property type="project" value="UniProtKB-SubCell"/>
</dbReference>
<keyword evidence="5" id="KW-0479">Metal-binding</keyword>
<protein>
    <recommendedName>
        <fullName evidence="16">PAN2-PAN3 deadenylation complex subunit PAN3</fullName>
    </recommendedName>
    <alternativeName>
        <fullName evidence="16">PAB1P-dependent poly(A)-specific ribonuclease</fullName>
    </alternativeName>
    <alternativeName>
        <fullName evidence="16">Poly(A)-nuclease deadenylation complex subunit 3</fullName>
        <shortName evidence="16">PAN deadenylation complex subunit 3</shortName>
    </alternativeName>
</protein>
<sequence length="760" mass="83062">MQWLAGEDGKVLGRVPLWCRRLCRGETATLSFPSSSSNALCKREEGWKKRGRNGGQVKKPTTLSTLPLADAPSSTPSTPPRDASADDDSWESLPNSNSSPNVNGAVQNARPFFPAEGQAPPQEAPAVLNNFSSLSISSNKGGKIKGVDAHEFIPGNRMSAASSVPSMTGLGVSMSSPSLSTMLFTAQPHTPAAAGAAVPSGASLSAGASPLGSPLSSPGANRRKPPYSGSYDFIPGQTSTPGGTMQQQAMGPASSAPAMHDFGGTTYFYTAGSQHARHSPLPAALLPGGHLFHLPHTALMKPKANQPSFFMQDELRLDTLRRQYLLAAQIDPVQHPDIPSEVDNYHTLYPLEPVPRDPKHRSSTFGFITSCYKGISAKDAMAYCLTRIHGFHMVNSKCMLFTDMWKKIQHSNIVQLREVFTTKAFGEHSLVFVHDYHPGAETLMAHHFNNPQQNKDFFEGTAASKGMVNGPRQHAGLLPESLIWCYVVQLSSALRTIHAAGLACRVMDPTKILITGKSRLRVNCVGIFDVLTFDVNQSNPMALIPQFQQEDLLSLGKVVLALACNSVAGIQREFLQKAMELVTLNYSSDLKNLILYLLTNQGRPKSVNDIMPMIGARFYTQLDAAHMRCDVIESELAKEVENGRLFRLLCKLGIINDRPGLGLDSDWSETGDRYLLKLFRDYLFHQVTESGEPWIDMAHVVQCLNKLDTGVPEKLCLVSRDEQSVLVLNYHDLKRCFEQAFQEVLTASQPGEQPPTSLHQ</sequence>
<keyword evidence="8" id="KW-0862">Zinc</keyword>
<evidence type="ECO:0000256" key="6">
    <source>
        <dbReference type="ARBA" id="ARBA00022741"/>
    </source>
</evidence>
<keyword evidence="3 16" id="KW-0963">Cytoplasm</keyword>
<feature type="region of interest" description="Disordered" evidence="17">
    <location>
        <begin position="45"/>
        <end position="123"/>
    </location>
</feature>
<feature type="domain" description="Protein kinase" evidence="18">
    <location>
        <begin position="354"/>
        <end position="619"/>
    </location>
</feature>
<feature type="compositionally biased region" description="Low complexity" evidence="17">
    <location>
        <begin position="69"/>
        <end position="82"/>
    </location>
</feature>
<comment type="subunit">
    <text evidence="16">Homodimer. Forms a heterotrimer with a catalytic subunit PAN2 to form the poly(A)-nuclease (PAN) deadenylation complex. Interacts (via PAM-2 motif) with poly(A)-binding protein (via PABC domain), conferring substrate specificity of the enzyme complex.</text>
</comment>
<evidence type="ECO:0000256" key="14">
    <source>
        <dbReference type="ARBA" id="ARBA00062386"/>
    </source>
</evidence>
<dbReference type="SUPFAM" id="SSF56112">
    <property type="entry name" value="Protein kinase-like (PK-like)"/>
    <property type="match status" value="1"/>
</dbReference>
<dbReference type="InterPro" id="IPR000719">
    <property type="entry name" value="Prot_kinase_dom"/>
</dbReference>
<dbReference type="GO" id="GO:0005634">
    <property type="term" value="C:nucleus"/>
    <property type="evidence" value="ECO:0007669"/>
    <property type="project" value="UniProtKB-SubCell"/>
</dbReference>
<feature type="binding site" evidence="16">
    <location>
        <begin position="435"/>
        <end position="442"/>
    </location>
    <ligand>
        <name>ATP</name>
        <dbReference type="ChEBI" id="CHEBI:30616"/>
    </ligand>
</feature>
<evidence type="ECO:0000256" key="12">
    <source>
        <dbReference type="ARBA" id="ARBA00058968"/>
    </source>
</evidence>
<dbReference type="AlphaFoldDB" id="C3XW74"/>
<dbReference type="Pfam" id="PF18101">
    <property type="entry name" value="Pan3_CK"/>
    <property type="match status" value="1"/>
</dbReference>
<feature type="binding site" evidence="16">
    <location>
        <begin position="510"/>
        <end position="511"/>
    </location>
    <ligand>
        <name>ATP</name>
        <dbReference type="ChEBI" id="CHEBI:30616"/>
    </ligand>
</feature>
<dbReference type="Gene3D" id="1.10.287.3700">
    <property type="match status" value="1"/>
</dbReference>
<feature type="coiled-coil region" evidence="16">
    <location>
        <begin position="616"/>
        <end position="654"/>
    </location>
</feature>
<dbReference type="HAMAP" id="MF_03181">
    <property type="entry name" value="PAN3"/>
    <property type="match status" value="1"/>
</dbReference>
<evidence type="ECO:0000313" key="19">
    <source>
        <dbReference type="EMBL" id="EEN67608.1"/>
    </source>
</evidence>
<gene>
    <name evidence="16" type="primary">PAN3</name>
    <name evidence="19" type="ORF">BRAFLDRAFT_117152</name>
</gene>
<evidence type="ECO:0000256" key="11">
    <source>
        <dbReference type="ARBA" id="ARBA00056692"/>
    </source>
</evidence>
<evidence type="ECO:0000259" key="18">
    <source>
        <dbReference type="PROSITE" id="PS50011"/>
    </source>
</evidence>
<reference evidence="19" key="1">
    <citation type="journal article" date="2008" name="Nature">
        <title>The amphioxus genome and the evolution of the chordate karyotype.</title>
        <authorList>
            <consortium name="US DOE Joint Genome Institute (JGI-PGF)"/>
            <person name="Putnam N.H."/>
            <person name="Butts T."/>
            <person name="Ferrier D.E.K."/>
            <person name="Furlong R.F."/>
            <person name="Hellsten U."/>
            <person name="Kawashima T."/>
            <person name="Robinson-Rechavi M."/>
            <person name="Shoguchi E."/>
            <person name="Terry A."/>
            <person name="Yu J.-K."/>
            <person name="Benito-Gutierrez E.L."/>
            <person name="Dubchak I."/>
            <person name="Garcia-Fernandez J."/>
            <person name="Gibson-Brown J.J."/>
            <person name="Grigoriev I.V."/>
            <person name="Horton A.C."/>
            <person name="de Jong P.J."/>
            <person name="Jurka J."/>
            <person name="Kapitonov V.V."/>
            <person name="Kohara Y."/>
            <person name="Kuroki Y."/>
            <person name="Lindquist E."/>
            <person name="Lucas S."/>
            <person name="Osoegawa K."/>
            <person name="Pennacchio L.A."/>
            <person name="Salamov A.A."/>
            <person name="Satou Y."/>
            <person name="Sauka-Spengler T."/>
            <person name="Schmutz J."/>
            <person name="Shin-I T."/>
            <person name="Toyoda A."/>
            <person name="Bronner-Fraser M."/>
            <person name="Fujiyama A."/>
            <person name="Holland L.Z."/>
            <person name="Holland P.W.H."/>
            <person name="Satoh N."/>
            <person name="Rokhsar D.S."/>
        </authorList>
    </citation>
    <scope>NUCLEOTIDE SEQUENCE [LARGE SCALE GENOMIC DNA]</scope>
    <source>
        <strain evidence="19">S238N-H82</strain>
        <tissue evidence="19">Testes</tissue>
    </source>
</reference>
<dbReference type="GO" id="GO:0010606">
    <property type="term" value="P:positive regulation of cytoplasmic mRNA processing body assembly"/>
    <property type="evidence" value="ECO:0007669"/>
    <property type="project" value="UniProtKB-UniRule"/>
</dbReference>
<evidence type="ECO:0000256" key="7">
    <source>
        <dbReference type="ARBA" id="ARBA00022771"/>
    </source>
</evidence>
<dbReference type="PROSITE" id="PS50011">
    <property type="entry name" value="PROTEIN_KINASE_DOM"/>
    <property type="match status" value="1"/>
</dbReference>
<evidence type="ECO:0000256" key="5">
    <source>
        <dbReference type="ARBA" id="ARBA00022723"/>
    </source>
</evidence>
<comment type="function">
    <text evidence="16">Regulatory subunit of the poly(A)-nuclease (PAN) deadenylation complex, one of two cytoplasmic mRNA deadenylases involved in general and miRNA-mediated mRNA turnover. PAN specifically shortens poly(A) tails of RNA and the activity is stimulated by poly(A)-binding protein (PABP). PAN deadenylation is followed by rapid degradation of the shortened mRNA tails by the CCR4-NOT complex. Deadenylated mRNAs are then degraded by two alternative mechanisms, namely exosome-mediated 3'-5' exonucleolytic degradation, or deadenlyation-dependent mRNA decaping and subsequent 5'-3' exonucleolytic degradation by XRN1. PAN3 acts as a positive regulator for PAN activity, recruiting the catalytic subunit PAN2 to mRNA via its interaction with RNA and PABP, and to miRNA targets via its interaction with GW182 family proteins.</text>
</comment>
<dbReference type="FunFam" id="1.10.510.10:FF:000168">
    <property type="entry name" value="PAN2-PAN3 deadenylation complex subunit PAN3"/>
    <property type="match status" value="1"/>
</dbReference>
<evidence type="ECO:0000256" key="16">
    <source>
        <dbReference type="HAMAP-Rule" id="MF_03181"/>
    </source>
</evidence>
<dbReference type="EMBL" id="GG666471">
    <property type="protein sequence ID" value="EEN67608.1"/>
    <property type="molecule type" value="Genomic_DNA"/>
</dbReference>
<evidence type="ECO:0000256" key="13">
    <source>
        <dbReference type="ARBA" id="ARBA00059771"/>
    </source>
</evidence>
<dbReference type="Gene3D" id="1.20.5.5160">
    <property type="match status" value="1"/>
</dbReference>
<feature type="compositionally biased region" description="Low complexity" evidence="17">
    <location>
        <begin position="92"/>
        <end position="103"/>
    </location>
</feature>
<accession>C3XW74</accession>
<comment type="caution">
    <text evidence="16">Lacks conserved residue(s) required for the propagation of feature annotation.</text>
</comment>
<feature type="compositionally biased region" description="Low complexity" evidence="17">
    <location>
        <begin position="193"/>
        <end position="220"/>
    </location>
</feature>
<keyword evidence="9 16" id="KW-0067">ATP-binding</keyword>
<feature type="region of interest" description="Knob domain" evidence="16">
    <location>
        <begin position="655"/>
        <end position="760"/>
    </location>
</feature>
<dbReference type="InParanoid" id="C3XW74"/>
<dbReference type="STRING" id="7739.C3XW74"/>
<comment type="function">
    <text evidence="11">Enhances PAN2 deadenylase activity and has an extensive effect on mRNA stability, generally enhancing mRNA decay across the transcriptome by multiple pathways, including the AU-rich element (ARE)-mediated pathway, microRNA-mediated pathway and the nonsense-mediated pathway (NMD). Its activity is required for efficient P-body formation. May be involved in regulating mRNAs of genes involved in cell cycle progression and cell proliferation.</text>
</comment>
<dbReference type="InterPro" id="IPR011009">
    <property type="entry name" value="Kinase-like_dom_sf"/>
</dbReference>
<dbReference type="InterPro" id="IPR030844">
    <property type="entry name" value="PAN3"/>
</dbReference>
<comment type="domain">
    <text evidence="16">The N-terminal zinc finger binds to poly(A) RNA.</text>
</comment>
<keyword evidence="10 16" id="KW-0175">Coiled coil</keyword>
<evidence type="ECO:0000256" key="1">
    <source>
        <dbReference type="ARBA" id="ARBA00004123"/>
    </source>
</evidence>
<evidence type="ECO:0000256" key="4">
    <source>
        <dbReference type="ARBA" id="ARBA00022664"/>
    </source>
</evidence>
<comment type="function">
    <text evidence="12">Decreases PAN2-mediated deadenylation, possibly by preventing progression into the second CCR4-NOT mediated stage of biphasic deadenylation. Has a significant effect on mRNA stability, generally stabilizing a subset of the transcriptome. Stabilizes mRNAs degraded by the AU-rich element (ARE)-mediated mRNA decay pathway but promotes degradation of mRNAs by the microRNA-mediated pathway. Its activity influences mRNP remodeling, specifically reducing formation of a subset of P-bodies containing GW220, an isoform of TNRC6A.</text>
</comment>
<evidence type="ECO:0000256" key="17">
    <source>
        <dbReference type="SAM" id="MobiDB-lite"/>
    </source>
</evidence>
<feature type="compositionally biased region" description="Low complexity" evidence="17">
    <location>
        <begin position="114"/>
        <end position="123"/>
    </location>
</feature>
<comment type="subcellular location">
    <subcellularLocation>
        <location evidence="2 16">Cytoplasm</location>
        <location evidence="2 16">P-body</location>
    </subcellularLocation>
    <subcellularLocation>
        <location evidence="1">Nucleus</location>
    </subcellularLocation>
</comment>
<keyword evidence="7" id="KW-0863">Zinc-finger</keyword>
<proteinExistence type="inferred from homology"/>
<dbReference type="GO" id="GO:0031251">
    <property type="term" value="C:PAN complex"/>
    <property type="evidence" value="ECO:0007669"/>
    <property type="project" value="UniProtKB-UniRule"/>
</dbReference>
<dbReference type="GO" id="GO:0008270">
    <property type="term" value="F:zinc ion binding"/>
    <property type="evidence" value="ECO:0007669"/>
    <property type="project" value="UniProtKB-KW"/>
</dbReference>
<comment type="subunit">
    <text evidence="14">Interacts with PAN2. Interacts (via N-terminus) with PABPC1 at lower efficiency than isoform 3.</text>
</comment>
<dbReference type="PANTHER" id="PTHR12272:SF11">
    <property type="entry name" value="PAN2-PAN3 DEADENYLATION COMPLEX SUBUNIT PAN3"/>
    <property type="match status" value="1"/>
</dbReference>
<evidence type="ECO:0000256" key="3">
    <source>
        <dbReference type="ARBA" id="ARBA00022490"/>
    </source>
</evidence>
<comment type="subunit">
    <text evidence="15">Interacts with PAN2. Interacts (via N-terminus) with PABPC1 at higher efficiency than isoform 1.</text>
</comment>
<comment type="similarity">
    <text evidence="16">Belongs to the protein kinase superfamily. PAN3 family.</text>
</comment>
<dbReference type="GO" id="GO:0005524">
    <property type="term" value="F:ATP binding"/>
    <property type="evidence" value="ECO:0007669"/>
    <property type="project" value="UniProtKB-UniRule"/>
</dbReference>
<evidence type="ECO:0000256" key="8">
    <source>
        <dbReference type="ARBA" id="ARBA00022833"/>
    </source>
</evidence>
<dbReference type="GO" id="GO:0000289">
    <property type="term" value="P:nuclear-transcribed mRNA poly(A) tail shortening"/>
    <property type="evidence" value="ECO:0007669"/>
    <property type="project" value="UniProtKB-UniRule"/>
</dbReference>
<dbReference type="GO" id="GO:0006397">
    <property type="term" value="P:mRNA processing"/>
    <property type="evidence" value="ECO:0007669"/>
    <property type="project" value="UniProtKB-KW"/>
</dbReference>
<name>C3XW74_BRAFL</name>
<comment type="domain">
    <text evidence="16">The pseudokinase domain, the coiled-coil (CC), and C-terminal knob domain (CK) form a structural unit (PKC) that forms an extensive high-affinity interaction surface for PAN2.</text>
</comment>
<dbReference type="InterPro" id="IPR041332">
    <property type="entry name" value="Pan3_CK"/>
</dbReference>
<dbReference type="PANTHER" id="PTHR12272">
    <property type="entry name" value="DEADENYLATION COMPLEX SUBUNIT PAN3"/>
    <property type="match status" value="1"/>
</dbReference>
<evidence type="ECO:0000256" key="10">
    <source>
        <dbReference type="ARBA" id="ARBA00023054"/>
    </source>
</evidence>
<feature type="region of interest" description="Disordered" evidence="17">
    <location>
        <begin position="193"/>
        <end position="226"/>
    </location>
</feature>
<dbReference type="GO" id="GO:0003723">
    <property type="term" value="F:RNA binding"/>
    <property type="evidence" value="ECO:0007669"/>
    <property type="project" value="InterPro"/>
</dbReference>
<organism>
    <name type="scientific">Branchiostoma floridae</name>
    <name type="common">Florida lancelet</name>
    <name type="synonym">Amphioxus</name>
    <dbReference type="NCBI Taxonomy" id="7739"/>
    <lineage>
        <taxon>Eukaryota</taxon>
        <taxon>Metazoa</taxon>
        <taxon>Chordata</taxon>
        <taxon>Cephalochordata</taxon>
        <taxon>Leptocardii</taxon>
        <taxon>Amphioxiformes</taxon>
        <taxon>Branchiostomatidae</taxon>
        <taxon>Branchiostoma</taxon>
    </lineage>
</organism>
<dbReference type="Gene3D" id="1.10.510.10">
    <property type="entry name" value="Transferase(Phosphotransferase) domain 1"/>
    <property type="match status" value="1"/>
</dbReference>
<comment type="domain">
    <text evidence="16">Contains a pseudokinase domain. The protein kinase domain is predicted to be catalytically inactive because some of the residues important for catalytic activity are substituted and it lacks the equivalent of the binding site for a peptide substrate. However, it has retained an ATP-binding site and ATP-binding is required for mRNA degradation, stimulating the activity of the PAN2 nuclease in vitro. The nucleotide-binding site is juxtaposed to the RNase active site of PAN2 in the complex and may actually bind nucleosides of a poly(A) RNA rather than ATP, feeding the poly(A)-tail to the active site of the deadenylase and thus increasing the efficiency with which this distributive enzyme degrades oligo(A) RNAs.</text>
</comment>
<dbReference type="GO" id="GO:0004672">
    <property type="term" value="F:protein kinase activity"/>
    <property type="evidence" value="ECO:0007669"/>
    <property type="project" value="InterPro"/>
</dbReference>
<dbReference type="FunFam" id="1.10.287.3700:FF:000001">
    <property type="entry name" value="PAN2-PAN3 deadenylation complex subunit PAN3"/>
    <property type="match status" value="1"/>
</dbReference>